<proteinExistence type="predicted"/>
<dbReference type="RefSeq" id="WP_358141337.1">
    <property type="nucleotide sequence ID" value="NZ_JBFALK010000032.1"/>
</dbReference>
<dbReference type="PANTHER" id="PTHR48098">
    <property type="entry name" value="ENTEROCHELIN ESTERASE-RELATED"/>
    <property type="match status" value="1"/>
</dbReference>
<dbReference type="Pfam" id="PF00756">
    <property type="entry name" value="Esterase"/>
    <property type="match status" value="1"/>
</dbReference>
<comment type="caution">
    <text evidence="1">The sequence shown here is derived from an EMBL/GenBank/DDBJ whole genome shotgun (WGS) entry which is preliminary data.</text>
</comment>
<dbReference type="InterPro" id="IPR050583">
    <property type="entry name" value="Mycobacterial_A85_antigen"/>
</dbReference>
<accession>A0ABV3GSF2</accession>
<evidence type="ECO:0000313" key="1">
    <source>
        <dbReference type="EMBL" id="MEV0974565.1"/>
    </source>
</evidence>
<dbReference type="InterPro" id="IPR029058">
    <property type="entry name" value="AB_hydrolase_fold"/>
</dbReference>
<dbReference type="SUPFAM" id="SSF53474">
    <property type="entry name" value="alpha/beta-Hydrolases"/>
    <property type="match status" value="1"/>
</dbReference>
<protein>
    <submittedName>
        <fullName evidence="1">Alpha/beta hydrolase-fold protein</fullName>
    </submittedName>
</protein>
<dbReference type="PANTHER" id="PTHR48098:SF1">
    <property type="entry name" value="DIACYLGLYCEROL ACYLTRANSFERASE_MYCOLYLTRANSFERASE AG85A"/>
    <property type="match status" value="1"/>
</dbReference>
<keyword evidence="1" id="KW-0378">Hydrolase</keyword>
<keyword evidence="2" id="KW-1185">Reference proteome</keyword>
<gene>
    <name evidence="1" type="ORF">AB0I59_38735</name>
</gene>
<dbReference type="EMBL" id="JBFALK010000032">
    <property type="protein sequence ID" value="MEV0974565.1"/>
    <property type="molecule type" value="Genomic_DNA"/>
</dbReference>
<sequence>MNDPSMCIARDHFASTSAGRDVDYQVLLPSDWEEGERLPLVLHLHGAMSSSASLELARPFYEDLLQRGEFPRAVVACPSTPTAGGFYMDWPDGASWEALITDEFPEHLAVKYGPFTETALIGASMGGYGALKVAFGDPDRFAAVAAISPAVFPGETPEDVPQPNLPSVLGDLHQAMANGSGDADTYVGNSVYGRARFNAHRIRDTALPILVDCGAADEFLLHEGADYLHGVLTELGIAHEFRLVEGAGHVGPAADARTRDAIRFVGAALGPFRRSNHGVHAAGEHRG</sequence>
<organism evidence="1 2">
    <name type="scientific">Microtetraspora glauca</name>
    <dbReference type="NCBI Taxonomy" id="1996"/>
    <lineage>
        <taxon>Bacteria</taxon>
        <taxon>Bacillati</taxon>
        <taxon>Actinomycetota</taxon>
        <taxon>Actinomycetes</taxon>
        <taxon>Streptosporangiales</taxon>
        <taxon>Streptosporangiaceae</taxon>
        <taxon>Microtetraspora</taxon>
    </lineage>
</organism>
<dbReference type="Proteomes" id="UP001551675">
    <property type="component" value="Unassembled WGS sequence"/>
</dbReference>
<reference evidence="1 2" key="1">
    <citation type="submission" date="2024-06" db="EMBL/GenBank/DDBJ databases">
        <title>The Natural Products Discovery Center: Release of the First 8490 Sequenced Strains for Exploring Actinobacteria Biosynthetic Diversity.</title>
        <authorList>
            <person name="Kalkreuter E."/>
            <person name="Kautsar S.A."/>
            <person name="Yang D."/>
            <person name="Bader C.D."/>
            <person name="Teijaro C.N."/>
            <person name="Fluegel L."/>
            <person name="Davis C.M."/>
            <person name="Simpson J.R."/>
            <person name="Lauterbach L."/>
            <person name="Steele A.D."/>
            <person name="Gui C."/>
            <person name="Meng S."/>
            <person name="Li G."/>
            <person name="Viehrig K."/>
            <person name="Ye F."/>
            <person name="Su P."/>
            <person name="Kiefer A.F."/>
            <person name="Nichols A."/>
            <person name="Cepeda A.J."/>
            <person name="Yan W."/>
            <person name="Fan B."/>
            <person name="Jiang Y."/>
            <person name="Adhikari A."/>
            <person name="Zheng C.-J."/>
            <person name="Schuster L."/>
            <person name="Cowan T.M."/>
            <person name="Smanski M.J."/>
            <person name="Chevrette M.G."/>
            <person name="De Carvalho L.P.S."/>
            <person name="Shen B."/>
        </authorList>
    </citation>
    <scope>NUCLEOTIDE SEQUENCE [LARGE SCALE GENOMIC DNA]</scope>
    <source>
        <strain evidence="1 2">NPDC050100</strain>
    </source>
</reference>
<evidence type="ECO:0000313" key="2">
    <source>
        <dbReference type="Proteomes" id="UP001551675"/>
    </source>
</evidence>
<dbReference type="GO" id="GO:0016787">
    <property type="term" value="F:hydrolase activity"/>
    <property type="evidence" value="ECO:0007669"/>
    <property type="project" value="UniProtKB-KW"/>
</dbReference>
<dbReference type="InterPro" id="IPR000801">
    <property type="entry name" value="Esterase-like"/>
</dbReference>
<dbReference type="Gene3D" id="3.40.50.1820">
    <property type="entry name" value="alpha/beta hydrolase"/>
    <property type="match status" value="1"/>
</dbReference>
<name>A0ABV3GSF2_MICGL</name>